<evidence type="ECO:0000256" key="5">
    <source>
        <dbReference type="SAM" id="SignalP"/>
    </source>
</evidence>
<evidence type="ECO:0000259" key="6">
    <source>
        <dbReference type="PROSITE" id="PS51123"/>
    </source>
</evidence>
<keyword evidence="3" id="KW-0998">Cell outer membrane</keyword>
<comment type="caution">
    <text evidence="7">The sequence shown here is derived from an EMBL/GenBank/DDBJ whole genome shotgun (WGS) entry which is preliminary data.</text>
</comment>
<accession>A0A5J5GRG2</accession>
<evidence type="ECO:0000256" key="2">
    <source>
        <dbReference type="ARBA" id="ARBA00023136"/>
    </source>
</evidence>
<sequence length="216" mass="23427">MRRVTLSAAALLALSACAQTAGGPGVFDAEAGAVIDTGTFGNATMHNTLVMNGERDYTVALAERFDAEVPSTVNFAFNSAQLGPEARAILTQQANWMNQFPELRFSVYGHTDLVGSDSYNYNLGLRRAQAAVNYLVTHGVPRSSLKALVSYGEEQPLVLTQNRERANRRTVTEVSGFLRRHPTVLNGKYAEVIFREYVQSAVPSQDLEGVTAAGLQ</sequence>
<evidence type="ECO:0000256" key="4">
    <source>
        <dbReference type="PROSITE-ProRule" id="PRU00473"/>
    </source>
</evidence>
<feature type="signal peptide" evidence="5">
    <location>
        <begin position="1"/>
        <end position="21"/>
    </location>
</feature>
<dbReference type="InterPro" id="IPR036737">
    <property type="entry name" value="OmpA-like_sf"/>
</dbReference>
<feature type="domain" description="OmpA-like" evidence="6">
    <location>
        <begin position="62"/>
        <end position="178"/>
    </location>
</feature>
<evidence type="ECO:0000256" key="1">
    <source>
        <dbReference type="ARBA" id="ARBA00004442"/>
    </source>
</evidence>
<keyword evidence="5" id="KW-0732">Signal</keyword>
<dbReference type="SUPFAM" id="SSF103088">
    <property type="entry name" value="OmpA-like"/>
    <property type="match status" value="1"/>
</dbReference>
<dbReference type="Pfam" id="PF00691">
    <property type="entry name" value="OmpA"/>
    <property type="match status" value="1"/>
</dbReference>
<dbReference type="InterPro" id="IPR050330">
    <property type="entry name" value="Bact_OuterMem_StrucFunc"/>
</dbReference>
<feature type="chain" id="PRO_5023930504" evidence="5">
    <location>
        <begin position="22"/>
        <end position="216"/>
    </location>
</feature>
<evidence type="ECO:0000313" key="8">
    <source>
        <dbReference type="Proteomes" id="UP000326554"/>
    </source>
</evidence>
<dbReference type="InterPro" id="IPR006664">
    <property type="entry name" value="OMP_bac"/>
</dbReference>
<comment type="subcellular location">
    <subcellularLocation>
        <location evidence="1">Cell outer membrane</location>
    </subcellularLocation>
</comment>
<protein>
    <submittedName>
        <fullName evidence="7">OmpA family protein</fullName>
    </submittedName>
</protein>
<dbReference type="RefSeq" id="WP_150443799.1">
    <property type="nucleotide sequence ID" value="NZ_VYQE01000001.1"/>
</dbReference>
<dbReference type="PROSITE" id="PS51123">
    <property type="entry name" value="OMPA_2"/>
    <property type="match status" value="1"/>
</dbReference>
<evidence type="ECO:0000256" key="3">
    <source>
        <dbReference type="ARBA" id="ARBA00023237"/>
    </source>
</evidence>
<dbReference type="EMBL" id="VYQE01000001">
    <property type="protein sequence ID" value="KAA9010313.1"/>
    <property type="molecule type" value="Genomic_DNA"/>
</dbReference>
<name>A0A5J5GRG2_9RHOB</name>
<dbReference type="PANTHER" id="PTHR30329">
    <property type="entry name" value="STATOR ELEMENT OF FLAGELLAR MOTOR COMPLEX"/>
    <property type="match status" value="1"/>
</dbReference>
<dbReference type="CDD" id="cd07185">
    <property type="entry name" value="OmpA_C-like"/>
    <property type="match status" value="1"/>
</dbReference>
<gene>
    <name evidence="7" type="ORF">F3S47_03445</name>
</gene>
<dbReference type="Proteomes" id="UP000326554">
    <property type="component" value="Unassembled WGS sequence"/>
</dbReference>
<dbReference type="InterPro" id="IPR006665">
    <property type="entry name" value="OmpA-like"/>
</dbReference>
<dbReference type="Gene3D" id="3.30.1330.60">
    <property type="entry name" value="OmpA-like domain"/>
    <property type="match status" value="1"/>
</dbReference>
<evidence type="ECO:0000313" key="7">
    <source>
        <dbReference type="EMBL" id="KAA9010313.1"/>
    </source>
</evidence>
<keyword evidence="8" id="KW-1185">Reference proteome</keyword>
<reference evidence="7 8" key="1">
    <citation type="submission" date="2019-09" db="EMBL/GenBank/DDBJ databases">
        <authorList>
            <person name="Park J.-S."/>
            <person name="Choi H.-J."/>
        </authorList>
    </citation>
    <scope>NUCLEOTIDE SEQUENCE [LARGE SCALE GENOMIC DNA]</scope>
    <source>
        <strain evidence="7 8">176SS1-4</strain>
    </source>
</reference>
<dbReference type="PANTHER" id="PTHR30329:SF21">
    <property type="entry name" value="LIPOPROTEIN YIAD-RELATED"/>
    <property type="match status" value="1"/>
</dbReference>
<keyword evidence="2 4" id="KW-0472">Membrane</keyword>
<proteinExistence type="predicted"/>
<dbReference type="AlphaFoldDB" id="A0A5J5GRG2"/>
<dbReference type="PROSITE" id="PS51257">
    <property type="entry name" value="PROKAR_LIPOPROTEIN"/>
    <property type="match status" value="1"/>
</dbReference>
<organism evidence="7 8">
    <name type="scientific">Histidinibacterium aquaticum</name>
    <dbReference type="NCBI Taxonomy" id="2613962"/>
    <lineage>
        <taxon>Bacteria</taxon>
        <taxon>Pseudomonadati</taxon>
        <taxon>Pseudomonadota</taxon>
        <taxon>Alphaproteobacteria</taxon>
        <taxon>Rhodobacterales</taxon>
        <taxon>Paracoccaceae</taxon>
        <taxon>Histidinibacterium</taxon>
    </lineage>
</organism>
<dbReference type="PRINTS" id="PR01021">
    <property type="entry name" value="OMPADOMAIN"/>
</dbReference>
<dbReference type="GO" id="GO:0009279">
    <property type="term" value="C:cell outer membrane"/>
    <property type="evidence" value="ECO:0007669"/>
    <property type="project" value="UniProtKB-SubCell"/>
</dbReference>